<accession>A0A968GD64</accession>
<reference evidence="1" key="1">
    <citation type="submission" date="2020-03" db="EMBL/GenBank/DDBJ databases">
        <title>Spirochaetal bacteria isolated from arthropods constitute a novel genus Entomospira genus novum within the order Spirochaetales.</title>
        <authorList>
            <person name="Grana-Miraglia L."/>
            <person name="Sikutova S."/>
            <person name="Fingerle V."/>
            <person name="Sing A."/>
            <person name="Castillo-Ramirez S."/>
            <person name="Margos G."/>
            <person name="Rudolf I."/>
        </authorList>
    </citation>
    <scope>NUCLEOTIDE SEQUENCE</scope>
    <source>
        <strain evidence="1">BR208</strain>
    </source>
</reference>
<organism evidence="1 2">
    <name type="scientific">Entomospira nematocerorum</name>
    <dbReference type="NCBI Taxonomy" id="2719987"/>
    <lineage>
        <taxon>Bacteria</taxon>
        <taxon>Pseudomonadati</taxon>
        <taxon>Spirochaetota</taxon>
        <taxon>Spirochaetia</taxon>
        <taxon>Spirochaetales</taxon>
        <taxon>Spirochaetaceae</taxon>
        <taxon>Entomospira</taxon>
    </lineage>
</organism>
<name>A0A968GD64_9SPIO</name>
<sequence length="316" mass="36757">MHQSPSLFEPESHRYKPDLEGLDLSNILFRSPHDLIANPLNDVFDAMKDDAYREGLKHDIARHGIVNALIITKSGLIIEGHSRWKVALDLQLKEVPVRMILQDLSDQVLKERLYLGNLHRFEISKDVRTKMYADLYPHIFYDAQASIPEELAKQMGLSTSQVRNEKQLLLMARTYKEEIGDTSPLSVKDIAAARNKMNQARRERERLKRMQWQQVDTMPDHTTPRDQEPMPLFLSHEEPIYSDTQELDILQEYKLLSQSSRSYAIYTKDNQLIASLDPQTFQNIEELDAFAKQLIAIFHQLKHDRHNNTTTSHDND</sequence>
<dbReference type="SUPFAM" id="SSF110849">
    <property type="entry name" value="ParB/Sulfiredoxin"/>
    <property type="match status" value="1"/>
</dbReference>
<keyword evidence="2" id="KW-1185">Reference proteome</keyword>
<gene>
    <name evidence="1" type="ORF">HCT46_07020</name>
</gene>
<evidence type="ECO:0000313" key="1">
    <source>
        <dbReference type="EMBL" id="NIZ47660.1"/>
    </source>
</evidence>
<dbReference type="Gene3D" id="3.90.1530.10">
    <property type="entry name" value="Conserved hypothetical protein from pyrococcus furiosus pfu- 392566-001, ParB domain"/>
    <property type="match status" value="1"/>
</dbReference>
<protein>
    <submittedName>
        <fullName evidence="1">ParB N-terminal domain-containing protein</fullName>
    </submittedName>
</protein>
<dbReference type="RefSeq" id="WP_167704308.1">
    <property type="nucleotide sequence ID" value="NZ_CP118169.1"/>
</dbReference>
<proteinExistence type="predicted"/>
<dbReference type="EMBL" id="JAATLK010000002">
    <property type="protein sequence ID" value="NIZ47660.1"/>
    <property type="molecule type" value="Genomic_DNA"/>
</dbReference>
<dbReference type="Proteomes" id="UP000752013">
    <property type="component" value="Unassembled WGS sequence"/>
</dbReference>
<dbReference type="AlphaFoldDB" id="A0A968GD64"/>
<comment type="caution">
    <text evidence="1">The sequence shown here is derived from an EMBL/GenBank/DDBJ whole genome shotgun (WGS) entry which is preliminary data.</text>
</comment>
<evidence type="ECO:0000313" key="2">
    <source>
        <dbReference type="Proteomes" id="UP000752013"/>
    </source>
</evidence>
<dbReference type="InterPro" id="IPR036086">
    <property type="entry name" value="ParB/Sulfiredoxin_sf"/>
</dbReference>